<dbReference type="Proteomes" id="UP001319883">
    <property type="component" value="Unassembled WGS sequence"/>
</dbReference>
<comment type="function">
    <text evidence="1">May be involved in the biogenesis of curli organelles.</text>
</comment>
<dbReference type="Pfam" id="PF10627">
    <property type="entry name" value="CsgE"/>
    <property type="match status" value="1"/>
</dbReference>
<name>A0ABS7WXE2_9GAMM</name>
<sequence>MNTPALRLALCLLCLSIGPALAGTEPATPAAGPQSDAPESADGPATSRTLKPREPSPLNGLVVDRTITMIGKTFYQQFSQRRLDSIVLNNTNLVVHERPSARWGSIVWVAEGNRILYQATLPPRLSDVDQYAQAAVEQVEQLVLRRKVMQALDRNGDLAGDEW</sequence>
<proteinExistence type="predicted"/>
<accession>A0ABS7WXE2</accession>
<evidence type="ECO:0000313" key="7">
    <source>
        <dbReference type="Proteomes" id="UP001319883"/>
    </source>
</evidence>
<evidence type="ECO:0000256" key="5">
    <source>
        <dbReference type="SAM" id="SignalP"/>
    </source>
</evidence>
<organism evidence="6 7">
    <name type="scientific">Modicisalibacter tunisiensis</name>
    <dbReference type="NCBI Taxonomy" id="390637"/>
    <lineage>
        <taxon>Bacteria</taxon>
        <taxon>Pseudomonadati</taxon>
        <taxon>Pseudomonadota</taxon>
        <taxon>Gammaproteobacteria</taxon>
        <taxon>Oceanospirillales</taxon>
        <taxon>Halomonadaceae</taxon>
        <taxon>Modicisalibacter</taxon>
    </lineage>
</organism>
<gene>
    <name evidence="6" type="ORF">KGQ91_04205</name>
</gene>
<protein>
    <recommendedName>
        <fullName evidence="2">Curli production assembly/transport component CsgE</fullName>
    </recommendedName>
</protein>
<evidence type="ECO:0000256" key="3">
    <source>
        <dbReference type="ARBA" id="ARBA00022729"/>
    </source>
</evidence>
<comment type="caution">
    <text evidence="6">The sequence shown here is derived from an EMBL/GenBank/DDBJ whole genome shotgun (WGS) entry which is preliminary data.</text>
</comment>
<feature type="chain" id="PRO_5046386998" description="Curli production assembly/transport component CsgE" evidence="5">
    <location>
        <begin position="23"/>
        <end position="163"/>
    </location>
</feature>
<feature type="region of interest" description="Disordered" evidence="4">
    <location>
        <begin position="25"/>
        <end position="59"/>
    </location>
</feature>
<dbReference type="InterPro" id="IPR018900">
    <property type="entry name" value="Curli_CsgE"/>
</dbReference>
<reference evidence="6 7" key="1">
    <citation type="submission" date="2021-05" db="EMBL/GenBank/DDBJ databases">
        <title>Petroleum and Energy Research Collection (APPE): ex situ preservation of microbial diversity associated with the oil industry and exploitation of its biotechnological potential.</title>
        <authorList>
            <person name="Paixao C.T.M."/>
            <person name="Gomes M.B."/>
            <person name="Oliveira V.M."/>
        </authorList>
    </citation>
    <scope>NUCLEOTIDE SEQUENCE [LARGE SCALE GENOMIC DNA]</scope>
    <source>
        <strain evidence="6 7">LIT2</strain>
    </source>
</reference>
<dbReference type="EMBL" id="JAGXFD010000001">
    <property type="protein sequence ID" value="MBZ9566888.1"/>
    <property type="molecule type" value="Genomic_DNA"/>
</dbReference>
<evidence type="ECO:0000256" key="4">
    <source>
        <dbReference type="SAM" id="MobiDB-lite"/>
    </source>
</evidence>
<feature type="signal peptide" evidence="5">
    <location>
        <begin position="1"/>
        <end position="22"/>
    </location>
</feature>
<evidence type="ECO:0000256" key="1">
    <source>
        <dbReference type="ARBA" id="ARBA00003989"/>
    </source>
</evidence>
<keyword evidence="7" id="KW-1185">Reference proteome</keyword>
<dbReference type="RefSeq" id="WP_224420340.1">
    <property type="nucleotide sequence ID" value="NZ_JAGXFD010000001.1"/>
</dbReference>
<evidence type="ECO:0000256" key="2">
    <source>
        <dbReference type="ARBA" id="ARBA00014024"/>
    </source>
</evidence>
<evidence type="ECO:0000313" key="6">
    <source>
        <dbReference type="EMBL" id="MBZ9566888.1"/>
    </source>
</evidence>
<keyword evidence="3 5" id="KW-0732">Signal</keyword>